<evidence type="ECO:0000256" key="6">
    <source>
        <dbReference type="HAMAP-Rule" id="MF_00099"/>
    </source>
</evidence>
<dbReference type="Gene3D" id="3.40.50.180">
    <property type="entry name" value="Methylesterase CheB, C-terminal domain"/>
    <property type="match status" value="1"/>
</dbReference>
<dbReference type="AlphaFoldDB" id="A0A1W9KRL6"/>
<comment type="function">
    <text evidence="6">Involved in chemotaxis. Part of a chemotaxis signal transduction system that modulates chemotaxis in response to various stimuli. Catalyzes the demethylation of specific methylglutamate residues introduced into the chemoreceptors (methyl-accepting chemotaxis proteins or MCP) by CheR. Also mediates the irreversible deamidation of specific glutamine residues to glutamic acid.</text>
</comment>
<feature type="domain" description="Response regulatory" evidence="9">
    <location>
        <begin position="5"/>
        <end position="122"/>
    </location>
</feature>
<name>A0A1W9KRL6_9BURK</name>
<accession>A0A1W9KRL6</accession>
<dbReference type="SUPFAM" id="SSF52172">
    <property type="entry name" value="CheY-like"/>
    <property type="match status" value="1"/>
</dbReference>
<dbReference type="Pfam" id="PF00072">
    <property type="entry name" value="Response_reg"/>
    <property type="match status" value="1"/>
</dbReference>
<dbReference type="GO" id="GO:0005737">
    <property type="term" value="C:cytoplasm"/>
    <property type="evidence" value="ECO:0007669"/>
    <property type="project" value="UniProtKB-SubCell"/>
</dbReference>
<dbReference type="HAMAP" id="MF_00099">
    <property type="entry name" value="CheB_chemtxs"/>
    <property type="match status" value="1"/>
</dbReference>
<dbReference type="SUPFAM" id="SSF52738">
    <property type="entry name" value="Methylesterase CheB, C-terminal domain"/>
    <property type="match status" value="1"/>
</dbReference>
<dbReference type="Proteomes" id="UP000192505">
    <property type="component" value="Unassembled WGS sequence"/>
</dbReference>
<dbReference type="PROSITE" id="PS50110">
    <property type="entry name" value="RESPONSE_REGULATORY"/>
    <property type="match status" value="1"/>
</dbReference>
<dbReference type="CDD" id="cd16432">
    <property type="entry name" value="CheB_Rec"/>
    <property type="match status" value="1"/>
</dbReference>
<reference evidence="11 12" key="1">
    <citation type="submission" date="2017-01" db="EMBL/GenBank/DDBJ databases">
        <title>Novel large sulfur bacteria in the metagenomes of groundwater-fed chemosynthetic microbial mats in the Lake Huron basin.</title>
        <authorList>
            <person name="Sharrar A.M."/>
            <person name="Flood B.E."/>
            <person name="Bailey J.V."/>
            <person name="Jones D.S."/>
            <person name="Biddanda B."/>
            <person name="Ruberg S.A."/>
            <person name="Marcus D.N."/>
            <person name="Dick G.J."/>
        </authorList>
    </citation>
    <scope>NUCLEOTIDE SEQUENCE [LARGE SCALE GENOMIC DNA]</scope>
    <source>
        <strain evidence="11">A7</strain>
    </source>
</reference>
<feature type="active site" evidence="6 7">
    <location>
        <position position="299"/>
    </location>
</feature>
<sequence>MKKIRVLVVDDSALVRSLLAEIINRQSDMECVGAANDPLVAREMIRELNPDVITLDIEMPRMDGLDFLGRLMRLRPMPVVMISTLTERGAEATMRALELGAVDFVSKPRLGVVDGLGELSDQIVDKVRVAAKANVRRISSVPISGVPVSREKSTLNLPVGTPKSNFSTEKLVFIGASTGGTEAIKEILIRLPADFPAVLVTQHMPPGFTKTFAARLNGLSNLAVQEAVNGERLLPGHAYIAPGGMQFSVDRSGANYLAVVEDGPPVNRHKPSVEVLFKSAAKLVGRNACGVLLTGMGNDGARALREMKDAGSYNYVQDEASCIVFGMPREAILQGAADEVLPPAEIAQALISRFKLTPDRYRI</sequence>
<dbReference type="NCBIfam" id="NF001965">
    <property type="entry name" value="PRK00742.1"/>
    <property type="match status" value="1"/>
</dbReference>
<dbReference type="SMART" id="SM00448">
    <property type="entry name" value="REC"/>
    <property type="match status" value="1"/>
</dbReference>
<comment type="caution">
    <text evidence="11">The sequence shown here is derived from an EMBL/GenBank/DDBJ whole genome shotgun (WGS) entry which is preliminary data.</text>
</comment>
<dbReference type="GO" id="GO:0006935">
    <property type="term" value="P:chemotaxis"/>
    <property type="evidence" value="ECO:0007669"/>
    <property type="project" value="UniProtKB-UniRule"/>
</dbReference>
<dbReference type="Gene3D" id="3.40.50.2300">
    <property type="match status" value="1"/>
</dbReference>
<evidence type="ECO:0000256" key="8">
    <source>
        <dbReference type="PROSITE-ProRule" id="PRU00169"/>
    </source>
</evidence>
<organism evidence="11 12">
    <name type="scientific">Rhodoferax ferrireducens</name>
    <dbReference type="NCBI Taxonomy" id="192843"/>
    <lineage>
        <taxon>Bacteria</taxon>
        <taxon>Pseudomonadati</taxon>
        <taxon>Pseudomonadota</taxon>
        <taxon>Betaproteobacteria</taxon>
        <taxon>Burkholderiales</taxon>
        <taxon>Comamonadaceae</taxon>
        <taxon>Rhodoferax</taxon>
    </lineage>
</organism>
<proteinExistence type="inferred from homology"/>
<dbReference type="NCBIfam" id="NF009206">
    <property type="entry name" value="PRK12555.1"/>
    <property type="match status" value="1"/>
</dbReference>
<dbReference type="InterPro" id="IPR035909">
    <property type="entry name" value="CheB_C"/>
</dbReference>
<dbReference type="PROSITE" id="PS50122">
    <property type="entry name" value="CHEB"/>
    <property type="match status" value="1"/>
</dbReference>
<dbReference type="FunFam" id="3.40.50.2300:FF:000060">
    <property type="entry name" value="Protein-glutamate methylesterase/protein-glutamine glutaminase"/>
    <property type="match status" value="1"/>
</dbReference>
<feature type="domain" description="CheB-type methylesterase" evidence="10">
    <location>
        <begin position="165"/>
        <end position="357"/>
    </location>
</feature>
<keyword evidence="4 6" id="KW-0378">Hydrolase</keyword>
<evidence type="ECO:0000256" key="2">
    <source>
        <dbReference type="ARBA" id="ARBA00022500"/>
    </source>
</evidence>
<comment type="catalytic activity">
    <reaction evidence="6">
        <text>L-glutaminyl-[protein] + H2O = L-glutamyl-[protein] + NH4(+)</text>
        <dbReference type="Rhea" id="RHEA:16441"/>
        <dbReference type="Rhea" id="RHEA-COMP:10207"/>
        <dbReference type="Rhea" id="RHEA-COMP:10208"/>
        <dbReference type="ChEBI" id="CHEBI:15377"/>
        <dbReference type="ChEBI" id="CHEBI:28938"/>
        <dbReference type="ChEBI" id="CHEBI:29973"/>
        <dbReference type="ChEBI" id="CHEBI:30011"/>
        <dbReference type="EC" id="3.5.1.44"/>
    </reaction>
</comment>
<feature type="modified residue" description="4-aspartylphosphate" evidence="6 8">
    <location>
        <position position="56"/>
    </location>
</feature>
<dbReference type="PANTHER" id="PTHR42872">
    <property type="entry name" value="PROTEIN-GLUTAMATE METHYLESTERASE/PROTEIN-GLUTAMINE GLUTAMINASE"/>
    <property type="match status" value="1"/>
</dbReference>
<evidence type="ECO:0000256" key="7">
    <source>
        <dbReference type="PROSITE-ProRule" id="PRU00050"/>
    </source>
</evidence>
<feature type="active site" evidence="6 7">
    <location>
        <position position="203"/>
    </location>
</feature>
<comment type="subcellular location">
    <subcellularLocation>
        <location evidence="6">Cytoplasm</location>
    </subcellularLocation>
</comment>
<gene>
    <name evidence="6" type="primary">cheB</name>
    <name evidence="11" type="ORF">BWK72_15715</name>
</gene>
<evidence type="ECO:0000256" key="4">
    <source>
        <dbReference type="ARBA" id="ARBA00022801"/>
    </source>
</evidence>
<evidence type="ECO:0000256" key="1">
    <source>
        <dbReference type="ARBA" id="ARBA00022490"/>
    </source>
</evidence>
<dbReference type="Pfam" id="PF01339">
    <property type="entry name" value="CheB_methylest"/>
    <property type="match status" value="1"/>
</dbReference>
<dbReference type="PIRSF" id="PIRSF000876">
    <property type="entry name" value="RR_chemtxs_CheB"/>
    <property type="match status" value="1"/>
</dbReference>
<evidence type="ECO:0000259" key="10">
    <source>
        <dbReference type="PROSITE" id="PS50122"/>
    </source>
</evidence>
<comment type="PTM">
    <text evidence="6">Phosphorylated by CheA. Phosphorylation of the N-terminal regulatory domain activates the methylesterase activity.</text>
</comment>
<dbReference type="GO" id="GO:0000156">
    <property type="term" value="F:phosphorelay response regulator activity"/>
    <property type="evidence" value="ECO:0007669"/>
    <property type="project" value="InterPro"/>
</dbReference>
<comment type="similarity">
    <text evidence="6">Belongs to the CheB family.</text>
</comment>
<feature type="active site" evidence="6 7">
    <location>
        <position position="177"/>
    </location>
</feature>
<keyword evidence="3 6" id="KW-0597">Phosphoprotein</keyword>
<dbReference type="InterPro" id="IPR008248">
    <property type="entry name" value="CheB-like"/>
</dbReference>
<protein>
    <recommendedName>
        <fullName evidence="6">Protein-glutamate methylesterase/protein-glutamine glutaminase</fullName>
        <ecNumber evidence="6">3.1.1.61</ecNumber>
        <ecNumber evidence="6">3.5.1.44</ecNumber>
    </recommendedName>
</protein>
<dbReference type="CDD" id="cd17541">
    <property type="entry name" value="REC_CheB-like"/>
    <property type="match status" value="1"/>
</dbReference>
<evidence type="ECO:0000313" key="12">
    <source>
        <dbReference type="Proteomes" id="UP000192505"/>
    </source>
</evidence>
<evidence type="ECO:0000256" key="5">
    <source>
        <dbReference type="ARBA" id="ARBA00048267"/>
    </source>
</evidence>
<dbReference type="InterPro" id="IPR000673">
    <property type="entry name" value="Sig_transdc_resp-reg_Me-estase"/>
</dbReference>
<dbReference type="GO" id="GO:0050568">
    <property type="term" value="F:protein-glutamine glutaminase activity"/>
    <property type="evidence" value="ECO:0007669"/>
    <property type="project" value="UniProtKB-UniRule"/>
</dbReference>
<comment type="catalytic activity">
    <reaction evidence="5 6">
        <text>[protein]-L-glutamate 5-O-methyl ester + H2O = L-glutamyl-[protein] + methanol + H(+)</text>
        <dbReference type="Rhea" id="RHEA:23236"/>
        <dbReference type="Rhea" id="RHEA-COMP:10208"/>
        <dbReference type="Rhea" id="RHEA-COMP:10311"/>
        <dbReference type="ChEBI" id="CHEBI:15377"/>
        <dbReference type="ChEBI" id="CHEBI:15378"/>
        <dbReference type="ChEBI" id="CHEBI:17790"/>
        <dbReference type="ChEBI" id="CHEBI:29973"/>
        <dbReference type="ChEBI" id="CHEBI:82795"/>
        <dbReference type="EC" id="3.1.1.61"/>
    </reaction>
</comment>
<evidence type="ECO:0000256" key="3">
    <source>
        <dbReference type="ARBA" id="ARBA00022553"/>
    </source>
</evidence>
<dbReference type="PANTHER" id="PTHR42872:SF6">
    <property type="entry name" value="PROTEIN-GLUTAMATE METHYLESTERASE_PROTEIN-GLUTAMINE GLUTAMINASE"/>
    <property type="match status" value="1"/>
</dbReference>
<dbReference type="EC" id="3.1.1.61" evidence="6"/>
<dbReference type="InterPro" id="IPR001789">
    <property type="entry name" value="Sig_transdc_resp-reg_receiver"/>
</dbReference>
<dbReference type="InterPro" id="IPR011006">
    <property type="entry name" value="CheY-like_superfamily"/>
</dbReference>
<keyword evidence="2 6" id="KW-0145">Chemotaxis</keyword>
<keyword evidence="1 6" id="KW-0963">Cytoplasm</keyword>
<dbReference type="EMBL" id="MTEI01000012">
    <property type="protein sequence ID" value="OQW86949.1"/>
    <property type="molecule type" value="Genomic_DNA"/>
</dbReference>
<evidence type="ECO:0000313" key="11">
    <source>
        <dbReference type="EMBL" id="OQW86949.1"/>
    </source>
</evidence>
<evidence type="ECO:0000259" key="9">
    <source>
        <dbReference type="PROSITE" id="PS50110"/>
    </source>
</evidence>
<dbReference type="EC" id="3.5.1.44" evidence="6"/>
<dbReference type="GO" id="GO:0008984">
    <property type="term" value="F:protein-glutamate methylesterase activity"/>
    <property type="evidence" value="ECO:0007669"/>
    <property type="project" value="UniProtKB-UniRule"/>
</dbReference>
<comment type="domain">
    <text evidence="6">Contains a C-terminal catalytic domain, and an N-terminal region which modulates catalytic activity.</text>
</comment>